<dbReference type="Proteomes" id="UP000092460">
    <property type="component" value="Unassembled WGS sequence"/>
</dbReference>
<evidence type="ECO:0000313" key="4">
    <source>
        <dbReference type="Proteomes" id="UP000092460"/>
    </source>
</evidence>
<dbReference type="EnsemblMetazoa" id="GPPI050076-RA">
    <property type="protein sequence ID" value="GPPI050076-PA"/>
    <property type="gene ID" value="GPPI050076"/>
</dbReference>
<feature type="coiled-coil region" evidence="1">
    <location>
        <begin position="698"/>
        <end position="771"/>
    </location>
</feature>
<evidence type="ECO:0000256" key="1">
    <source>
        <dbReference type="SAM" id="Coils"/>
    </source>
</evidence>
<sequence length="1852" mass="215540">MDMGSWKNILLQWISECGFAECNFFNLEQSDIEKFYMNFSKKHHEIASSKCPELWDFLQQFYPEFEVNRDDNNGLSSADYIYVYTLLLHFSCVKRPQTFFHDICQKLPSDSQQSMAQFFHELLEMEQLNKDNLREAVAEVIASHALSRSNHSISRSNDSLTPGTSIETDSPLKTPKRNIGARRNLLLTPKTHLLEERTRELFALRAQLDTERYEKDLLEIQIKQNEDKVLRLSQDHKKLIQQIQELKIDVLVKTTDENNSSVDREGDERNQAQKRLVKEITQKDNEIVKLSETLRATEEDKILAEEKLTYNEWQIEMYGERIDLLECEMNDLAEEIQKRDSTIKYLNDAKVELEQFIAEMRVVGLKASIDVDSSFSPATEVFSQSTPPEPESLAASVIDKQLREKEHENAQLRAELHRLNGNNKLFAERLKEMIKLKMNEFKIISDVHDYDLETDKCDPTAQFNIFASCMEKINMHHQLEKNKIKSLEQEIVVSQKKNLELARKLDSVLQDANLLKSDLNAFEYNNKELEETKKRLQNSLSNCETELKNLKEQVTDSEKIKESSTKAINALKTKLHQTENINAELTDCNTQLKEQLDGLQNKLQELQEKWMTQTKCLEEQIKALNDQLQNQSKELQAFQDAEIALKRNYEQILIRNELFKENWREATEHSNTMCNELRSKEKEMSGLDVQISTLTMKNSDLAKRIDVLMQEYKQEKQQLQRNQDQGLERIKELDNEIFKLNEELAHMRTILENSESQGTHLSQTLEQLQRKGTELLNLCSGNSMPDSSVDAFEKLEYHIKSLVEQNSTKAARLETLEVTQKENNSRLNYLLKQVQEKERALDQRSSTCEELLVLRAQNIEYEDKIEKLKVNQSQFIEQIKSDLDKKENELHQQMEEVKLEHEQRLKELNKELILEREHKTNKERELLLVTAEHMGIKSRLNDAEKEVRTLQEVNGRIRINCERLHSFEKRIMESCEGNERLELEIHTFKYEISKKAQYLIDSDKAMCKLMEEVKNFDFLKKQIKDLQGCLNQGIKAREIIDKVLTEHKHISEEELQERLNEQSQALNVFNDKLTKVTTEIERLLGESAPFVLQIQREQEEESILPSSLKNSADQMVANVQGEGSRGENLERLNDELKSQLESLPQQNENLPSKLSERENDYRPLFEEQEQVREDSQEKVCTVMRKLAENCDELESYDVALRDMVVVIRNNINLTAQKDEIKNIFNACADSSECSINQLRHWLNCLLHIQSVQESKIEELQQKEDQNLNLKEELINENQDLKCKLERNQKKVQDMRKQMENKDSIMQKRLKVEVKGLEEEILKVEKMHERISSEEGTLQSDADKVISGNEIKYPKADLLRANENVSQLIQQIELIRMEKEDVCEENQLLRKQLEEVGKHCNTSETKLQSFIERCQSWERNLSASQNELRNAKTNLEKSETNIEKLTNENKKLCESHQATTKRVESMALKLSNAQTRGIELERDNEKLCKTLEANLTTAETLRKEKDLLQSEASALKERLLGAERGHVQLLAKVQNLEHINRTLQDAKQKSDTDDIDGKTKIDKLEKVNASNEEKVRKLTASLNSSERSNVKLNLEIGALNSQFQKLSSELSAKYEAQTEQIQRHLFRAQEQAQKYAELNQNLTNQINGLQDQSAKIDHQLSKVSLLVRISKERCDNLCTEVEQLRAGLLVLREAKAKAEREKEIIKQSLKEMHAQNEQLMCERDSLAESLEDQIKRKSKEVESMQNELKQLREKAESQSSELIEGKKVTATNVVEREELRTLLSNMNEALEKEQQLNEHLRSDNQLLHDKCQEAKQHAAEATVDGGERVKGNRLELEKILEKVKAKIKRILRK</sequence>
<reference evidence="4" key="1">
    <citation type="submission" date="2015-01" db="EMBL/GenBank/DDBJ databases">
        <authorList>
            <person name="Aksoy S."/>
            <person name="Warren W."/>
            <person name="Wilson R.K."/>
        </authorList>
    </citation>
    <scope>NUCLEOTIDE SEQUENCE [LARGE SCALE GENOMIC DNA]</scope>
    <source>
        <strain evidence="4">IAEA</strain>
    </source>
</reference>
<feature type="coiled-coil region" evidence="1">
    <location>
        <begin position="395"/>
        <end position="429"/>
    </location>
</feature>
<dbReference type="STRING" id="67801.A0A1B0C5Z4"/>
<feature type="compositionally biased region" description="Polar residues" evidence="2">
    <location>
        <begin position="152"/>
        <end position="168"/>
    </location>
</feature>
<feature type="coiled-coil region" evidence="1">
    <location>
        <begin position="215"/>
        <end position="249"/>
    </location>
</feature>
<evidence type="ECO:0000256" key="2">
    <source>
        <dbReference type="SAM" id="MobiDB-lite"/>
    </source>
</evidence>
<keyword evidence="1" id="KW-0175">Coiled coil</keyword>
<proteinExistence type="predicted"/>
<feature type="coiled-coil region" evidence="1">
    <location>
        <begin position="1624"/>
        <end position="1852"/>
    </location>
</feature>
<feature type="coiled-coil region" evidence="1">
    <location>
        <begin position="280"/>
        <end position="342"/>
    </location>
</feature>
<organism evidence="3 4">
    <name type="scientific">Glossina palpalis gambiensis</name>
    <dbReference type="NCBI Taxonomy" id="67801"/>
    <lineage>
        <taxon>Eukaryota</taxon>
        <taxon>Metazoa</taxon>
        <taxon>Ecdysozoa</taxon>
        <taxon>Arthropoda</taxon>
        <taxon>Hexapoda</taxon>
        <taxon>Insecta</taxon>
        <taxon>Pterygota</taxon>
        <taxon>Neoptera</taxon>
        <taxon>Endopterygota</taxon>
        <taxon>Diptera</taxon>
        <taxon>Brachycera</taxon>
        <taxon>Muscomorpha</taxon>
        <taxon>Hippoboscoidea</taxon>
        <taxon>Glossinidae</taxon>
        <taxon>Glossina</taxon>
    </lineage>
</organism>
<dbReference type="VEuPathDB" id="VectorBase:GPPI050076"/>
<feature type="coiled-coil region" evidence="1">
    <location>
        <begin position="470"/>
        <end position="641"/>
    </location>
</feature>
<dbReference type="PANTHER" id="PTHR23159:SF31">
    <property type="entry name" value="CENTROSOME-ASSOCIATED PROTEIN CEP250 ISOFORM X1"/>
    <property type="match status" value="1"/>
</dbReference>
<accession>A0A1B0C5Z4</accession>
<dbReference type="EMBL" id="JXJN01026355">
    <property type="status" value="NOT_ANNOTATED_CDS"/>
    <property type="molecule type" value="Genomic_DNA"/>
</dbReference>
<dbReference type="Gene3D" id="1.10.287.1490">
    <property type="match status" value="1"/>
</dbReference>
<feature type="coiled-coil region" evidence="1">
    <location>
        <begin position="1406"/>
        <end position="1461"/>
    </location>
</feature>
<feature type="coiled-coil region" evidence="1">
    <location>
        <begin position="1252"/>
        <end position="1333"/>
    </location>
</feature>
<keyword evidence="4" id="KW-1185">Reference proteome</keyword>
<feature type="region of interest" description="Disordered" evidence="2">
    <location>
        <begin position="152"/>
        <end position="181"/>
    </location>
</feature>
<dbReference type="PANTHER" id="PTHR23159">
    <property type="entry name" value="CENTROSOMAL PROTEIN 2"/>
    <property type="match status" value="1"/>
</dbReference>
<protein>
    <submittedName>
        <fullName evidence="3">Uncharacterized protein</fullName>
    </submittedName>
</protein>
<evidence type="ECO:0000313" key="3">
    <source>
        <dbReference type="EnsemblMetazoa" id="GPPI050076-PA"/>
    </source>
</evidence>
<feature type="coiled-coil region" evidence="1">
    <location>
        <begin position="851"/>
        <end position="960"/>
    </location>
</feature>
<name>A0A1B0C5Z4_9MUSC</name>
<reference evidence="3" key="2">
    <citation type="submission" date="2020-05" db="UniProtKB">
        <authorList>
            <consortium name="EnsemblMetazoa"/>
        </authorList>
    </citation>
    <scope>IDENTIFICATION</scope>
    <source>
        <strain evidence="3">IAEA</strain>
    </source>
</reference>